<evidence type="ECO:0000313" key="2">
    <source>
        <dbReference type="EMBL" id="TCS70230.1"/>
    </source>
</evidence>
<dbReference type="AlphaFoldDB" id="A0A4V2UQF5"/>
<evidence type="ECO:0000313" key="4">
    <source>
        <dbReference type="Proteomes" id="UP000702954"/>
    </source>
</evidence>
<evidence type="ECO:0008006" key="5">
    <source>
        <dbReference type="Google" id="ProtNLM"/>
    </source>
</evidence>
<gene>
    <name evidence="2" type="ORF">EDD74_10178</name>
    <name evidence="1" type="ORF">FAEUMB_06870</name>
</gene>
<reference evidence="2 3" key="2">
    <citation type="submission" date="2019-03" db="EMBL/GenBank/DDBJ databases">
        <title>Genomic Encyclopedia of Type Strains, Phase IV (KMG-IV): sequencing the most valuable type-strain genomes for metagenomic binning, comparative biology and taxonomic classification.</title>
        <authorList>
            <person name="Goeker M."/>
        </authorList>
    </citation>
    <scope>NUCLEOTIDE SEQUENCE [LARGE SCALE GENOMIC DNA]</scope>
    <source>
        <strain evidence="2 3">DSM 103426</strain>
    </source>
</reference>
<protein>
    <recommendedName>
        <fullName evidence="5">DUF3592 domain-containing protein</fullName>
    </recommendedName>
</protein>
<accession>A0A4V2UQF5</accession>
<reference evidence="1 4" key="1">
    <citation type="journal article" date="2018" name="Int. J. Syst. Evol. Microbiol.">
        <title>Draft Genome Sequence of Faecalimonas umbilicata JCM 30896T, an Acetate-Producing Bacterium Isolated from Human Feces.</title>
        <authorList>
            <person name="Sakamoto M."/>
            <person name="Ikeyama N."/>
            <person name="Yuki M."/>
            <person name="Ohkuma M."/>
        </authorList>
    </citation>
    <scope>NUCLEOTIDE SEQUENCE [LARGE SCALE GENOMIC DNA]</scope>
    <source>
        <strain evidence="1 4">EGH7</strain>
    </source>
</reference>
<dbReference type="Proteomes" id="UP000702954">
    <property type="component" value="Unassembled WGS sequence"/>
</dbReference>
<dbReference type="EMBL" id="BHEO01000002">
    <property type="protein sequence ID" value="GBU04146.1"/>
    <property type="molecule type" value="Genomic_DNA"/>
</dbReference>
<keyword evidence="4" id="KW-1185">Reference proteome</keyword>
<comment type="caution">
    <text evidence="2">The sequence shown here is derived from an EMBL/GenBank/DDBJ whole genome shotgun (WGS) entry which is preliminary data.</text>
</comment>
<evidence type="ECO:0000313" key="3">
    <source>
        <dbReference type="Proteomes" id="UP000294613"/>
    </source>
</evidence>
<dbReference type="RefSeq" id="WP_116441178.1">
    <property type="nucleotide sequence ID" value="NZ_BHEO01000002.1"/>
</dbReference>
<evidence type="ECO:0000313" key="1">
    <source>
        <dbReference type="EMBL" id="GBU04146.1"/>
    </source>
</evidence>
<organism evidence="2 3">
    <name type="scientific">Faecalimonas umbilicata</name>
    <dbReference type="NCBI Taxonomy" id="1912855"/>
    <lineage>
        <taxon>Bacteria</taxon>
        <taxon>Bacillati</taxon>
        <taxon>Bacillota</taxon>
        <taxon>Clostridia</taxon>
        <taxon>Lachnospirales</taxon>
        <taxon>Lachnospiraceae</taxon>
        <taxon>Faecalimonas</taxon>
    </lineage>
</organism>
<sequence>MIMFGLLCMAASLFPLCLKYRVVLNGERCKGKITGIVEQKCGYTVGGAAVKKHAYRIKIGQKQYYTAHGCLILPLGRKKIGKEIWVFKNEKYGREVFQCSDIRLELLSGLFLLVAVFSFSMEMIQ</sequence>
<dbReference type="Proteomes" id="UP000294613">
    <property type="component" value="Unassembled WGS sequence"/>
</dbReference>
<proteinExistence type="predicted"/>
<dbReference type="EMBL" id="SLZV01000001">
    <property type="protein sequence ID" value="TCS70230.1"/>
    <property type="molecule type" value="Genomic_DNA"/>
</dbReference>
<name>A0A4V2UQF5_9FIRM</name>